<dbReference type="InterPro" id="IPR000672">
    <property type="entry name" value="THF_DH/CycHdrlase"/>
</dbReference>
<dbReference type="InterPro" id="IPR046346">
    <property type="entry name" value="Aminoacid_DH-like_N_sf"/>
</dbReference>
<dbReference type="InterPro" id="IPR024072">
    <property type="entry name" value="DHFR-like_dom_sf"/>
</dbReference>
<evidence type="ECO:0000313" key="16">
    <source>
        <dbReference type="Proteomes" id="UP000824247"/>
    </source>
</evidence>
<dbReference type="Gene3D" id="3.40.50.720">
    <property type="entry name" value="NAD(P)-binding Rossmann-like Domain"/>
    <property type="match status" value="1"/>
</dbReference>
<keyword evidence="10 12" id="KW-0486">Methionine biosynthesis</keyword>
<dbReference type="CDD" id="cd01080">
    <property type="entry name" value="NAD_bind_m-THF_DH_Cyclohyd"/>
    <property type="match status" value="1"/>
</dbReference>
<comment type="similarity">
    <text evidence="12">Belongs to the tetrahydrofolate dehydrogenase/cyclohydrolase family.</text>
</comment>
<dbReference type="GO" id="GO:0035999">
    <property type="term" value="P:tetrahydrofolate interconversion"/>
    <property type="evidence" value="ECO:0007669"/>
    <property type="project" value="UniProtKB-UniRule"/>
</dbReference>
<dbReference type="GO" id="GO:0004477">
    <property type="term" value="F:methenyltetrahydrofolate cyclohydrolase activity"/>
    <property type="evidence" value="ECO:0007669"/>
    <property type="project" value="UniProtKB-UniRule"/>
</dbReference>
<keyword evidence="7 12" id="KW-0521">NADP</keyword>
<dbReference type="Gene3D" id="3.40.430.10">
    <property type="entry name" value="Dihydrofolate Reductase, subunit A"/>
    <property type="match status" value="1"/>
</dbReference>
<comment type="catalytic activity">
    <reaction evidence="12">
        <text>(6R)-5,10-methylene-5,6,7,8-tetrahydrofolate + NADP(+) = (6R)-5,10-methenyltetrahydrofolate + NADPH</text>
        <dbReference type="Rhea" id="RHEA:22812"/>
        <dbReference type="ChEBI" id="CHEBI:15636"/>
        <dbReference type="ChEBI" id="CHEBI:57455"/>
        <dbReference type="ChEBI" id="CHEBI:57783"/>
        <dbReference type="ChEBI" id="CHEBI:58349"/>
        <dbReference type="EC" id="1.5.1.5"/>
    </reaction>
</comment>
<accession>A0A9E2KVD2</accession>
<dbReference type="Proteomes" id="UP000824247">
    <property type="component" value="Unassembled WGS sequence"/>
</dbReference>
<proteinExistence type="inferred from homology"/>
<comment type="caution">
    <text evidence="12">Lacks conserved residue(s) required for the propagation of feature annotation.</text>
</comment>
<dbReference type="Pfam" id="PF02882">
    <property type="entry name" value="THF_DHG_CYH_C"/>
    <property type="match status" value="1"/>
</dbReference>
<evidence type="ECO:0000256" key="11">
    <source>
        <dbReference type="ARBA" id="ARBA00023268"/>
    </source>
</evidence>
<reference evidence="15" key="1">
    <citation type="journal article" date="2021" name="PeerJ">
        <title>Extensive microbial diversity within the chicken gut microbiome revealed by metagenomics and culture.</title>
        <authorList>
            <person name="Gilroy R."/>
            <person name="Ravi A."/>
            <person name="Getino M."/>
            <person name="Pursley I."/>
            <person name="Horton D.L."/>
            <person name="Alikhan N.F."/>
            <person name="Baker D."/>
            <person name="Gharbi K."/>
            <person name="Hall N."/>
            <person name="Watson M."/>
            <person name="Adriaenssens E.M."/>
            <person name="Foster-Nyarko E."/>
            <person name="Jarju S."/>
            <person name="Secka A."/>
            <person name="Antonio M."/>
            <person name="Oren A."/>
            <person name="Chaudhuri R.R."/>
            <person name="La Ragione R."/>
            <person name="Hildebrand F."/>
            <person name="Pallen M.J."/>
        </authorList>
    </citation>
    <scope>NUCLEOTIDE SEQUENCE</scope>
    <source>
        <strain evidence="15">A5-1222</strain>
    </source>
</reference>
<sequence length="442" mass="50571">MLRMILCVDKNNGIAQDGIIPWKNELELKHFKSITKDTILVMGHNTFKTINHPLANRQNIVLSKNKKLKISGVKVINNFQTILKIAKEKDVSIIGGKQIYELFNDYCDEIIITKLNNSFNCNFEYYPNLKFFVLKKTKKYDDFSIYYYSSIAKKILNGKTVRNNILKKLIHKKDEFISKFNVIPKLAIIQIGNDYSSNIYIKNKIKLVEEIKVDVEYIKLNEEVDEENVLNIIDKLNNDENINGILIQLPLPNHICQSKIANAISPIKDVDCFHPYNLGLLFRGDFVTNLPCTPAGIMEIFKNYKIKLERQNVTIIGRSNIVTKPLSLILLKQNATITMCHSFTKNIQQKMKTADIIITAAGKPNLIKYNSIKKDSIIIDVSINRQDNKIVGDVEWSDKLLNKVKYITPVPGGVGLVTIVMLLNNLLLLTEQQIKNRLFGSK</sequence>
<feature type="binding site" evidence="12">
    <location>
        <position position="383"/>
    </location>
    <ligand>
        <name>NADP(+)</name>
        <dbReference type="ChEBI" id="CHEBI:58349"/>
    </ligand>
</feature>
<evidence type="ECO:0000256" key="9">
    <source>
        <dbReference type="ARBA" id="ARBA00023102"/>
    </source>
</evidence>
<keyword evidence="13" id="KW-0472">Membrane</keyword>
<dbReference type="PROSITE" id="PS51330">
    <property type="entry name" value="DHFR_2"/>
    <property type="match status" value="1"/>
</dbReference>
<evidence type="ECO:0000256" key="5">
    <source>
        <dbReference type="ARBA" id="ARBA00022755"/>
    </source>
</evidence>
<keyword evidence="11 12" id="KW-0511">Multifunctional enzyme</keyword>
<dbReference type="CDD" id="cd00209">
    <property type="entry name" value="DHFR"/>
    <property type="match status" value="1"/>
</dbReference>
<dbReference type="FunFam" id="3.40.50.10860:FF:000005">
    <property type="entry name" value="C-1-tetrahydrofolate synthase, cytoplasmic, putative"/>
    <property type="match status" value="1"/>
</dbReference>
<dbReference type="InterPro" id="IPR020631">
    <property type="entry name" value="THF_DH/CycHdrlase_NAD-bd_dom"/>
</dbReference>
<keyword evidence="13" id="KW-1133">Transmembrane helix</keyword>
<dbReference type="Gene3D" id="3.40.50.10860">
    <property type="entry name" value="Leucine Dehydrogenase, chain A, domain 1"/>
    <property type="match status" value="1"/>
</dbReference>
<evidence type="ECO:0000256" key="12">
    <source>
        <dbReference type="HAMAP-Rule" id="MF_01576"/>
    </source>
</evidence>
<protein>
    <recommendedName>
        <fullName evidence="12">Bifunctional protein FolD</fullName>
    </recommendedName>
    <domain>
        <recommendedName>
            <fullName evidence="12">Methylenetetrahydrofolate dehydrogenase</fullName>
            <ecNumber evidence="12">1.5.1.5</ecNumber>
        </recommendedName>
    </domain>
    <domain>
        <recommendedName>
            <fullName evidence="12">Methenyltetrahydrofolate cyclohydrolase</fullName>
            <ecNumber evidence="12">3.5.4.9</ecNumber>
        </recommendedName>
    </domain>
</protein>
<dbReference type="GO" id="GO:0004146">
    <property type="term" value="F:dihydrofolate reductase activity"/>
    <property type="evidence" value="ECO:0007669"/>
    <property type="project" value="InterPro"/>
</dbReference>
<keyword evidence="9 12" id="KW-0368">Histidine biosynthesis</keyword>
<dbReference type="SUPFAM" id="SSF51735">
    <property type="entry name" value="NAD(P)-binding Rossmann-fold domains"/>
    <property type="match status" value="1"/>
</dbReference>
<keyword evidence="6 12" id="KW-0378">Hydrolase</keyword>
<reference evidence="15" key="2">
    <citation type="submission" date="2021-04" db="EMBL/GenBank/DDBJ databases">
        <authorList>
            <person name="Gilroy R."/>
        </authorList>
    </citation>
    <scope>NUCLEOTIDE SEQUENCE</scope>
    <source>
        <strain evidence="15">A5-1222</strain>
    </source>
</reference>
<comment type="function">
    <text evidence="12">Catalyzes the oxidation of 5,10-methylenetetrahydrofolate to 5,10-methenyltetrahydrofolate and then the hydrolysis of 5,10-methenyltetrahydrofolate to 10-formyltetrahydrofolate.</text>
</comment>
<dbReference type="HAMAP" id="MF_01576">
    <property type="entry name" value="THF_DHG_CYH"/>
    <property type="match status" value="1"/>
</dbReference>
<dbReference type="PANTHER" id="PTHR48099:SF5">
    <property type="entry name" value="C-1-TETRAHYDROFOLATE SYNTHASE, CYTOPLASMIC"/>
    <property type="match status" value="1"/>
</dbReference>
<name>A0A9E2KVD2_9BACT</name>
<dbReference type="GO" id="GO:0006164">
    <property type="term" value="P:purine nucleotide biosynthetic process"/>
    <property type="evidence" value="ECO:0007669"/>
    <property type="project" value="UniProtKB-KW"/>
</dbReference>
<evidence type="ECO:0000256" key="13">
    <source>
        <dbReference type="SAM" id="Phobius"/>
    </source>
</evidence>
<dbReference type="InterPro" id="IPR001796">
    <property type="entry name" value="DHFR_dom"/>
</dbReference>
<evidence type="ECO:0000256" key="3">
    <source>
        <dbReference type="ARBA" id="ARBA00022563"/>
    </source>
</evidence>
<dbReference type="InterPro" id="IPR020630">
    <property type="entry name" value="THF_DH/CycHdrlase_cat_dom"/>
</dbReference>
<dbReference type="GO" id="GO:0046654">
    <property type="term" value="P:tetrahydrofolate biosynthetic process"/>
    <property type="evidence" value="ECO:0007669"/>
    <property type="project" value="InterPro"/>
</dbReference>
<gene>
    <name evidence="12" type="primary">folD</name>
    <name evidence="15" type="ORF">H9897_00975</name>
</gene>
<evidence type="ECO:0000256" key="8">
    <source>
        <dbReference type="ARBA" id="ARBA00023002"/>
    </source>
</evidence>
<keyword evidence="5 12" id="KW-0658">Purine biosynthesis</keyword>
<dbReference type="AlphaFoldDB" id="A0A9E2KVD2"/>
<evidence type="ECO:0000256" key="7">
    <source>
        <dbReference type="ARBA" id="ARBA00022857"/>
    </source>
</evidence>
<dbReference type="GO" id="GO:0009086">
    <property type="term" value="P:methionine biosynthetic process"/>
    <property type="evidence" value="ECO:0007669"/>
    <property type="project" value="UniProtKB-KW"/>
</dbReference>
<evidence type="ECO:0000256" key="4">
    <source>
        <dbReference type="ARBA" id="ARBA00022605"/>
    </source>
</evidence>
<dbReference type="InterPro" id="IPR036291">
    <property type="entry name" value="NAD(P)-bd_dom_sf"/>
</dbReference>
<dbReference type="EC" id="3.5.4.9" evidence="12"/>
<evidence type="ECO:0000259" key="14">
    <source>
        <dbReference type="PROSITE" id="PS51330"/>
    </source>
</evidence>
<evidence type="ECO:0000256" key="2">
    <source>
        <dbReference type="ARBA" id="ARBA00011738"/>
    </source>
</evidence>
<feature type="transmembrane region" description="Helical" evidence="13">
    <location>
        <begin position="410"/>
        <end position="429"/>
    </location>
</feature>
<feature type="domain" description="DHFR" evidence="14">
    <location>
        <begin position="1"/>
        <end position="168"/>
    </location>
</feature>
<dbReference type="PANTHER" id="PTHR48099">
    <property type="entry name" value="C-1-TETRAHYDROFOLATE SYNTHASE, CYTOPLASMIC-RELATED"/>
    <property type="match status" value="1"/>
</dbReference>
<evidence type="ECO:0000256" key="10">
    <source>
        <dbReference type="ARBA" id="ARBA00023167"/>
    </source>
</evidence>
<dbReference type="SUPFAM" id="SSF53223">
    <property type="entry name" value="Aminoacid dehydrogenase-like, N-terminal domain"/>
    <property type="match status" value="1"/>
</dbReference>
<evidence type="ECO:0000256" key="6">
    <source>
        <dbReference type="ARBA" id="ARBA00022801"/>
    </source>
</evidence>
<dbReference type="GO" id="GO:0005829">
    <property type="term" value="C:cytosol"/>
    <property type="evidence" value="ECO:0007669"/>
    <property type="project" value="TreeGrafter"/>
</dbReference>
<keyword evidence="3 12" id="KW-0554">One-carbon metabolism</keyword>
<dbReference type="PRINTS" id="PR00085">
    <property type="entry name" value="THFDHDRGNASE"/>
</dbReference>
<dbReference type="GO" id="GO:0004488">
    <property type="term" value="F:methylenetetrahydrofolate dehydrogenase (NADP+) activity"/>
    <property type="evidence" value="ECO:0007669"/>
    <property type="project" value="UniProtKB-UniRule"/>
</dbReference>
<keyword evidence="4 12" id="KW-0028">Amino-acid biosynthesis</keyword>
<dbReference type="Pfam" id="PF00763">
    <property type="entry name" value="THF_DHG_CYH"/>
    <property type="match status" value="1"/>
</dbReference>
<comment type="pathway">
    <text evidence="1 12">One-carbon metabolism; tetrahydrofolate interconversion.</text>
</comment>
<evidence type="ECO:0000313" key="15">
    <source>
        <dbReference type="EMBL" id="MBU3830724.1"/>
    </source>
</evidence>
<dbReference type="GO" id="GO:0000105">
    <property type="term" value="P:L-histidine biosynthetic process"/>
    <property type="evidence" value="ECO:0007669"/>
    <property type="project" value="UniProtKB-KW"/>
</dbReference>
<organism evidence="15 16">
    <name type="scientific">Candidatus Ureaplasma intestinipullorum</name>
    <dbReference type="NCBI Taxonomy" id="2838770"/>
    <lineage>
        <taxon>Bacteria</taxon>
        <taxon>Bacillati</taxon>
        <taxon>Mycoplasmatota</taxon>
        <taxon>Mycoplasmoidales</taxon>
        <taxon>Mycoplasmoidaceae</taxon>
        <taxon>Ureaplasma</taxon>
    </lineage>
</organism>
<dbReference type="EMBL" id="JAHLFM010000017">
    <property type="protein sequence ID" value="MBU3830724.1"/>
    <property type="molecule type" value="Genomic_DNA"/>
</dbReference>
<keyword evidence="13" id="KW-0812">Transmembrane</keyword>
<evidence type="ECO:0000256" key="1">
    <source>
        <dbReference type="ARBA" id="ARBA00004777"/>
    </source>
</evidence>
<comment type="subunit">
    <text evidence="2 12">Homodimer.</text>
</comment>
<keyword evidence="8 12" id="KW-0560">Oxidoreductase</keyword>
<dbReference type="Pfam" id="PF00186">
    <property type="entry name" value="DHFR_1"/>
    <property type="match status" value="1"/>
</dbReference>
<comment type="catalytic activity">
    <reaction evidence="12">
        <text>(6R)-5,10-methenyltetrahydrofolate + H2O = (6R)-10-formyltetrahydrofolate + H(+)</text>
        <dbReference type="Rhea" id="RHEA:23700"/>
        <dbReference type="ChEBI" id="CHEBI:15377"/>
        <dbReference type="ChEBI" id="CHEBI:15378"/>
        <dbReference type="ChEBI" id="CHEBI:57455"/>
        <dbReference type="ChEBI" id="CHEBI:195366"/>
        <dbReference type="EC" id="3.5.4.9"/>
    </reaction>
</comment>
<dbReference type="SUPFAM" id="SSF53597">
    <property type="entry name" value="Dihydrofolate reductase-like"/>
    <property type="match status" value="1"/>
</dbReference>
<feature type="binding site" evidence="12">
    <location>
        <begin position="317"/>
        <end position="319"/>
    </location>
    <ligand>
        <name>NADP(+)</name>
        <dbReference type="ChEBI" id="CHEBI:58349"/>
    </ligand>
</feature>
<dbReference type="EC" id="1.5.1.5" evidence="12"/>
<comment type="caution">
    <text evidence="15">The sequence shown here is derived from an EMBL/GenBank/DDBJ whole genome shotgun (WGS) entry which is preliminary data.</text>
</comment>